<accession>A0A0D0C9E2</accession>
<keyword evidence="1" id="KW-0175">Coiled coil</keyword>
<dbReference type="Proteomes" id="UP000053593">
    <property type="component" value="Unassembled WGS sequence"/>
</dbReference>
<dbReference type="OrthoDB" id="3259165at2759"/>
<dbReference type="HOGENOM" id="CLU_055157_2_0_1"/>
<dbReference type="AlphaFoldDB" id="A0A0D0C9E2"/>
<gene>
    <name evidence="2" type="ORF">GYMLUDRAFT_249302</name>
</gene>
<protein>
    <submittedName>
        <fullName evidence="2">Uncharacterized protein</fullName>
    </submittedName>
</protein>
<proteinExistence type="predicted"/>
<reference evidence="2 3" key="1">
    <citation type="submission" date="2014-04" db="EMBL/GenBank/DDBJ databases">
        <title>Evolutionary Origins and Diversification of the Mycorrhizal Mutualists.</title>
        <authorList>
            <consortium name="DOE Joint Genome Institute"/>
            <consortium name="Mycorrhizal Genomics Consortium"/>
            <person name="Kohler A."/>
            <person name="Kuo A."/>
            <person name="Nagy L.G."/>
            <person name="Floudas D."/>
            <person name="Copeland A."/>
            <person name="Barry K.W."/>
            <person name="Cichocki N."/>
            <person name="Veneault-Fourrey C."/>
            <person name="LaButti K."/>
            <person name="Lindquist E.A."/>
            <person name="Lipzen A."/>
            <person name="Lundell T."/>
            <person name="Morin E."/>
            <person name="Murat C."/>
            <person name="Riley R."/>
            <person name="Ohm R."/>
            <person name="Sun H."/>
            <person name="Tunlid A."/>
            <person name="Henrissat B."/>
            <person name="Grigoriev I.V."/>
            <person name="Hibbett D.S."/>
            <person name="Martin F."/>
        </authorList>
    </citation>
    <scope>NUCLEOTIDE SEQUENCE [LARGE SCALE GENOMIC DNA]</scope>
    <source>
        <strain evidence="2 3">FD-317 M1</strain>
    </source>
</reference>
<name>A0A0D0C9E2_9AGAR</name>
<evidence type="ECO:0000256" key="1">
    <source>
        <dbReference type="SAM" id="Coils"/>
    </source>
</evidence>
<feature type="coiled-coil region" evidence="1">
    <location>
        <begin position="108"/>
        <end position="135"/>
    </location>
</feature>
<evidence type="ECO:0000313" key="2">
    <source>
        <dbReference type="EMBL" id="KIK54577.1"/>
    </source>
</evidence>
<dbReference type="EMBL" id="KN834814">
    <property type="protein sequence ID" value="KIK54577.1"/>
    <property type="molecule type" value="Genomic_DNA"/>
</dbReference>
<keyword evidence="3" id="KW-1185">Reference proteome</keyword>
<organism evidence="2 3">
    <name type="scientific">Collybiopsis luxurians FD-317 M1</name>
    <dbReference type="NCBI Taxonomy" id="944289"/>
    <lineage>
        <taxon>Eukaryota</taxon>
        <taxon>Fungi</taxon>
        <taxon>Dikarya</taxon>
        <taxon>Basidiomycota</taxon>
        <taxon>Agaricomycotina</taxon>
        <taxon>Agaricomycetes</taxon>
        <taxon>Agaricomycetidae</taxon>
        <taxon>Agaricales</taxon>
        <taxon>Marasmiineae</taxon>
        <taxon>Omphalotaceae</taxon>
        <taxon>Collybiopsis</taxon>
        <taxon>Collybiopsis luxurians</taxon>
    </lineage>
</organism>
<evidence type="ECO:0000313" key="3">
    <source>
        <dbReference type="Proteomes" id="UP000053593"/>
    </source>
</evidence>
<sequence length="414" mass="48071">MSISSTTFTCTTSTVNSNLRMKKFACDAKWRDAAEALAACRIDEETLYAEWEKQVQAQTKPLPRQWKNQGKVAVEEVLCLQKSRDALRDKVSHLRNLIINTAMTAWDVATYELELQSAKEGLQKMELRVAKKEKSLGASANDAICHLLNSNYLNKRMNALALLMQVREHLRLRKFELDRLEHSYRKQRSEQRINEHTQDSVRQWEPAIAVLARKYNALCEDMRQLIDQHKAPHSAIAPKLIDLDNLFNLDVDNDIWLDISLSYDDDAPPPLWLSDENVRTGIRSLLDRDRCEEERKLLQAERDSMQEWFSEEWHVMQAVLQTQDPNTKYQFETWKQQLCRLYTTWERAMVGVPASRELPGWGPLEHDILEARSQVLLGGGIEVADEDVFNIEFEAEADELLTEHLDSLRVMQNY</sequence>